<dbReference type="InterPro" id="IPR037914">
    <property type="entry name" value="SpoVT-AbrB_sf"/>
</dbReference>
<dbReference type="PANTHER" id="PTHR34701:SF1">
    <property type="entry name" value="TRANSCRIPTIONAL REGULATOR MRAZ"/>
    <property type="match status" value="1"/>
</dbReference>
<dbReference type="InterPro" id="IPR003444">
    <property type="entry name" value="MraZ"/>
</dbReference>
<reference evidence="10" key="1">
    <citation type="submission" date="2017-02" db="EMBL/GenBank/DDBJ databases">
        <title>Comparative genomics and description of representatives of a novel lineage of planctomycetes thriving in anoxic sediments.</title>
        <authorList>
            <person name="Spring S."/>
            <person name="Bunk B."/>
            <person name="Sproer C."/>
        </authorList>
    </citation>
    <scope>NUCLEOTIDE SEQUENCE [LARGE SCALE GENOMIC DNA]</scope>
    <source>
        <strain evidence="10">SM-Chi-D1</strain>
    </source>
</reference>
<gene>
    <name evidence="7" type="primary">mraZ</name>
    <name evidence="9" type="ORF">SMSP2_01700</name>
</gene>
<accession>A0A1Q2MF94</accession>
<evidence type="ECO:0000259" key="8">
    <source>
        <dbReference type="PROSITE" id="PS51740"/>
    </source>
</evidence>
<comment type="similarity">
    <text evidence="7">Belongs to the MraZ family.</text>
</comment>
<dbReference type="GO" id="GO:0005737">
    <property type="term" value="C:cytoplasm"/>
    <property type="evidence" value="ECO:0007669"/>
    <property type="project" value="UniProtKB-UniRule"/>
</dbReference>
<comment type="subunit">
    <text evidence="7">Forms oligomers.</text>
</comment>
<keyword evidence="6 7" id="KW-0804">Transcription</keyword>
<dbReference type="GO" id="GO:0000976">
    <property type="term" value="F:transcription cis-regulatory region binding"/>
    <property type="evidence" value="ECO:0007669"/>
    <property type="project" value="TreeGrafter"/>
</dbReference>
<dbReference type="InterPro" id="IPR007159">
    <property type="entry name" value="SpoVT-AbrB_dom"/>
</dbReference>
<dbReference type="InterPro" id="IPR020603">
    <property type="entry name" value="MraZ_dom"/>
</dbReference>
<keyword evidence="3" id="KW-0677">Repeat</keyword>
<comment type="subcellular location">
    <subcellularLocation>
        <location evidence="7">Cytoplasm</location>
        <location evidence="7">Nucleoid</location>
    </subcellularLocation>
</comment>
<dbReference type="OrthoDB" id="9807753at2"/>
<sequence length="172" mass="19525">MQLRGEYEHTLDEKGRLFLASRLRNNLAEEIEKSGLILSMGPDGVLCMYPGSVFEKVVLKASETMDPGKASAYIRFLYGSSIDIQLDNQGRFCIPETLRAKARLGAMITIVGVRDRVEIWNTADWQQNQQQDFDQFNEVANYTRLAMLKDDADKKAADEVFDKTDKSYSDRG</sequence>
<dbReference type="Pfam" id="PF02381">
    <property type="entry name" value="MraZ"/>
    <property type="match status" value="2"/>
</dbReference>
<evidence type="ECO:0000256" key="4">
    <source>
        <dbReference type="ARBA" id="ARBA00023015"/>
    </source>
</evidence>
<dbReference type="CDD" id="cd16321">
    <property type="entry name" value="MraZ_C"/>
    <property type="match status" value="1"/>
</dbReference>
<dbReference type="HAMAP" id="MF_01008">
    <property type="entry name" value="MraZ"/>
    <property type="match status" value="1"/>
</dbReference>
<evidence type="ECO:0000313" key="10">
    <source>
        <dbReference type="Proteomes" id="UP000188181"/>
    </source>
</evidence>
<evidence type="ECO:0000256" key="3">
    <source>
        <dbReference type="ARBA" id="ARBA00022737"/>
    </source>
</evidence>
<evidence type="ECO:0000256" key="2">
    <source>
        <dbReference type="ARBA" id="ARBA00022490"/>
    </source>
</evidence>
<organism evidence="9 10">
    <name type="scientific">Limihaloglobus sulfuriphilus</name>
    <dbReference type="NCBI Taxonomy" id="1851148"/>
    <lineage>
        <taxon>Bacteria</taxon>
        <taxon>Pseudomonadati</taxon>
        <taxon>Planctomycetota</taxon>
        <taxon>Phycisphaerae</taxon>
        <taxon>Sedimentisphaerales</taxon>
        <taxon>Sedimentisphaeraceae</taxon>
        <taxon>Limihaloglobus</taxon>
    </lineage>
</organism>
<dbReference type="InterPro" id="IPR038619">
    <property type="entry name" value="MraZ_sf"/>
</dbReference>
<dbReference type="EMBL" id="CP019646">
    <property type="protein sequence ID" value="AQQ71329.1"/>
    <property type="molecule type" value="Genomic_DNA"/>
</dbReference>
<dbReference type="AlphaFoldDB" id="A0A1Q2MF94"/>
<dbReference type="CDD" id="cd16320">
    <property type="entry name" value="MraZ_N"/>
    <property type="match status" value="1"/>
</dbReference>
<name>A0A1Q2MF94_9BACT</name>
<keyword evidence="10" id="KW-1185">Reference proteome</keyword>
<dbReference type="PANTHER" id="PTHR34701">
    <property type="entry name" value="TRANSCRIPTIONAL REGULATOR MRAZ"/>
    <property type="match status" value="1"/>
</dbReference>
<dbReference type="STRING" id="1851148.SMSP2_01700"/>
<dbReference type="GO" id="GO:2000143">
    <property type="term" value="P:negative regulation of DNA-templated transcription initiation"/>
    <property type="evidence" value="ECO:0007669"/>
    <property type="project" value="TreeGrafter"/>
</dbReference>
<dbReference type="GO" id="GO:0003700">
    <property type="term" value="F:DNA-binding transcription factor activity"/>
    <property type="evidence" value="ECO:0007669"/>
    <property type="project" value="UniProtKB-UniRule"/>
</dbReference>
<proteinExistence type="inferred from homology"/>
<dbReference type="GO" id="GO:0009295">
    <property type="term" value="C:nucleoid"/>
    <property type="evidence" value="ECO:0007669"/>
    <property type="project" value="UniProtKB-SubCell"/>
</dbReference>
<evidence type="ECO:0000256" key="7">
    <source>
        <dbReference type="HAMAP-Rule" id="MF_01008"/>
    </source>
</evidence>
<evidence type="ECO:0000256" key="6">
    <source>
        <dbReference type="ARBA" id="ARBA00023163"/>
    </source>
</evidence>
<feature type="domain" description="SpoVT-AbrB" evidence="8">
    <location>
        <begin position="81"/>
        <end position="124"/>
    </location>
</feature>
<dbReference type="GO" id="GO:0051301">
    <property type="term" value="P:cell division"/>
    <property type="evidence" value="ECO:0007669"/>
    <property type="project" value="UniProtKB-KW"/>
</dbReference>
<protein>
    <recommendedName>
        <fullName evidence="1 7">Transcriptional regulator MraZ</fullName>
    </recommendedName>
</protein>
<keyword evidence="9" id="KW-0131">Cell cycle</keyword>
<dbReference type="InterPro" id="IPR035642">
    <property type="entry name" value="MraZ_N"/>
</dbReference>
<keyword evidence="2 7" id="KW-0963">Cytoplasm</keyword>
<dbReference type="SUPFAM" id="SSF89447">
    <property type="entry name" value="AbrB/MazE/MraZ-like"/>
    <property type="match status" value="1"/>
</dbReference>
<evidence type="ECO:0000313" key="9">
    <source>
        <dbReference type="EMBL" id="AQQ71329.1"/>
    </source>
</evidence>
<dbReference type="KEGG" id="pbas:SMSP2_01700"/>
<keyword evidence="4 7" id="KW-0805">Transcription regulation</keyword>
<keyword evidence="5 7" id="KW-0238">DNA-binding</keyword>
<evidence type="ECO:0000256" key="5">
    <source>
        <dbReference type="ARBA" id="ARBA00023125"/>
    </source>
</evidence>
<dbReference type="RefSeq" id="WP_146683515.1">
    <property type="nucleotide sequence ID" value="NZ_CP019646.1"/>
</dbReference>
<dbReference type="Proteomes" id="UP000188181">
    <property type="component" value="Chromosome"/>
</dbReference>
<dbReference type="Gene3D" id="3.40.1550.20">
    <property type="entry name" value="Transcriptional regulator MraZ domain"/>
    <property type="match status" value="1"/>
</dbReference>
<dbReference type="PROSITE" id="PS51740">
    <property type="entry name" value="SPOVT_ABRB"/>
    <property type="match status" value="1"/>
</dbReference>
<dbReference type="InterPro" id="IPR035644">
    <property type="entry name" value="MraZ_C"/>
</dbReference>
<evidence type="ECO:0000256" key="1">
    <source>
        <dbReference type="ARBA" id="ARBA00013860"/>
    </source>
</evidence>
<keyword evidence="9" id="KW-0132">Cell division</keyword>